<accession>A0A8S5RA02</accession>
<name>A0A8S5RA02_9VIRU</name>
<organism evidence="1">
    <name type="scientific">virus sp. ctQcs9</name>
    <dbReference type="NCBI Taxonomy" id="2825816"/>
    <lineage>
        <taxon>Viruses</taxon>
    </lineage>
</organism>
<reference evidence="1" key="1">
    <citation type="journal article" date="2021" name="Proc. Natl. Acad. Sci. U.S.A.">
        <title>A Catalog of Tens of Thousands of Viruses from Human Metagenomes Reveals Hidden Associations with Chronic Diseases.</title>
        <authorList>
            <person name="Tisza M.J."/>
            <person name="Buck C.B."/>
        </authorList>
    </citation>
    <scope>NUCLEOTIDE SEQUENCE</scope>
    <source>
        <strain evidence="1">CtQcs9</strain>
    </source>
</reference>
<evidence type="ECO:0000313" key="1">
    <source>
        <dbReference type="EMBL" id="DAE28200.1"/>
    </source>
</evidence>
<sequence length="75" mass="8346">MGVSSLGSKNNPITLPGVTVYGKSLPEVSVEAPDLWYLNHLRSLNYTPIENIPYDPHLTEEDLARIHAKANNRMS</sequence>
<dbReference type="EMBL" id="BK059082">
    <property type="protein sequence ID" value="DAE28200.1"/>
    <property type="molecule type" value="Genomic_DNA"/>
</dbReference>
<protein>
    <submittedName>
        <fullName evidence="1">Uncharacterized protein</fullName>
    </submittedName>
</protein>
<proteinExistence type="predicted"/>